<feature type="region of interest" description="Disordered" evidence="2">
    <location>
        <begin position="1"/>
        <end position="156"/>
    </location>
</feature>
<feature type="compositionally biased region" description="Pro residues" evidence="2">
    <location>
        <begin position="293"/>
        <end position="304"/>
    </location>
</feature>
<dbReference type="InterPro" id="IPR027417">
    <property type="entry name" value="P-loop_NTPase"/>
</dbReference>
<evidence type="ECO:0000259" key="3">
    <source>
        <dbReference type="PROSITE" id="PS51192"/>
    </source>
</evidence>
<protein>
    <submittedName>
        <fullName evidence="5">Uncharacterized protein</fullName>
    </submittedName>
</protein>
<feature type="region of interest" description="Disordered" evidence="2">
    <location>
        <begin position="1195"/>
        <end position="1351"/>
    </location>
</feature>
<evidence type="ECO:0000313" key="5">
    <source>
        <dbReference type="EMBL" id="GMI07889.1"/>
    </source>
</evidence>
<feature type="compositionally biased region" description="Basic residues" evidence="2">
    <location>
        <begin position="1333"/>
        <end position="1345"/>
    </location>
</feature>
<evidence type="ECO:0000256" key="2">
    <source>
        <dbReference type="SAM" id="MobiDB-lite"/>
    </source>
</evidence>
<dbReference type="Proteomes" id="UP001165082">
    <property type="component" value="Unassembled WGS sequence"/>
</dbReference>
<dbReference type="Gene3D" id="3.40.50.300">
    <property type="entry name" value="P-loop containing nucleotide triphosphate hydrolases"/>
    <property type="match status" value="1"/>
</dbReference>
<dbReference type="InterPro" id="IPR049730">
    <property type="entry name" value="SNF2/RAD54-like_C"/>
</dbReference>
<organism evidence="5 6">
    <name type="scientific">Triparma retinervis</name>
    <dbReference type="NCBI Taxonomy" id="2557542"/>
    <lineage>
        <taxon>Eukaryota</taxon>
        <taxon>Sar</taxon>
        <taxon>Stramenopiles</taxon>
        <taxon>Ochrophyta</taxon>
        <taxon>Bolidophyceae</taxon>
        <taxon>Parmales</taxon>
        <taxon>Triparmaceae</taxon>
        <taxon>Triparma</taxon>
    </lineage>
</organism>
<feature type="region of interest" description="Disordered" evidence="2">
    <location>
        <begin position="187"/>
        <end position="321"/>
    </location>
</feature>
<dbReference type="InterPro" id="IPR000330">
    <property type="entry name" value="SNF2_N"/>
</dbReference>
<dbReference type="SMART" id="SM00487">
    <property type="entry name" value="DEXDc"/>
    <property type="match status" value="1"/>
</dbReference>
<keyword evidence="6" id="KW-1185">Reference proteome</keyword>
<keyword evidence="1" id="KW-0378">Hydrolase</keyword>
<feature type="region of interest" description="Disordered" evidence="2">
    <location>
        <begin position="1137"/>
        <end position="1156"/>
    </location>
</feature>
<dbReference type="Pfam" id="PF00176">
    <property type="entry name" value="SNF2-rel_dom"/>
    <property type="match status" value="1"/>
</dbReference>
<dbReference type="PROSITE" id="PS51194">
    <property type="entry name" value="HELICASE_CTER"/>
    <property type="match status" value="1"/>
</dbReference>
<feature type="compositionally biased region" description="Low complexity" evidence="2">
    <location>
        <begin position="16"/>
        <end position="42"/>
    </location>
</feature>
<dbReference type="PANTHER" id="PTHR45629">
    <property type="entry name" value="SNF2/RAD54 FAMILY MEMBER"/>
    <property type="match status" value="1"/>
</dbReference>
<dbReference type="SUPFAM" id="SSF52540">
    <property type="entry name" value="P-loop containing nucleoside triphosphate hydrolases"/>
    <property type="match status" value="2"/>
</dbReference>
<feature type="compositionally biased region" description="Basic and acidic residues" evidence="2">
    <location>
        <begin position="49"/>
        <end position="58"/>
    </location>
</feature>
<name>A0A9W7CNE3_9STRA</name>
<dbReference type="Pfam" id="PF00271">
    <property type="entry name" value="Helicase_C"/>
    <property type="match status" value="1"/>
</dbReference>
<dbReference type="GO" id="GO:0005524">
    <property type="term" value="F:ATP binding"/>
    <property type="evidence" value="ECO:0007669"/>
    <property type="project" value="InterPro"/>
</dbReference>
<dbReference type="PROSITE" id="PS51192">
    <property type="entry name" value="HELICASE_ATP_BIND_1"/>
    <property type="match status" value="1"/>
</dbReference>
<feature type="compositionally biased region" description="Basic and acidic residues" evidence="2">
    <location>
        <begin position="1138"/>
        <end position="1147"/>
    </location>
</feature>
<proteinExistence type="predicted"/>
<feature type="compositionally biased region" description="Polar residues" evidence="2">
    <location>
        <begin position="1288"/>
        <end position="1304"/>
    </location>
</feature>
<dbReference type="InterPro" id="IPR038718">
    <property type="entry name" value="SNF2-like_sf"/>
</dbReference>
<dbReference type="InterPro" id="IPR050496">
    <property type="entry name" value="SNF2_RAD54_helicase_repair"/>
</dbReference>
<comment type="caution">
    <text evidence="5">The sequence shown here is derived from an EMBL/GenBank/DDBJ whole genome shotgun (WGS) entry which is preliminary data.</text>
</comment>
<dbReference type="PANTHER" id="PTHR45629:SF7">
    <property type="entry name" value="DNA EXCISION REPAIR PROTEIN ERCC-6-RELATED"/>
    <property type="match status" value="1"/>
</dbReference>
<dbReference type="CDD" id="cd18793">
    <property type="entry name" value="SF2_C_SNF"/>
    <property type="match status" value="1"/>
</dbReference>
<evidence type="ECO:0000256" key="1">
    <source>
        <dbReference type="ARBA" id="ARBA00022801"/>
    </source>
</evidence>
<dbReference type="SMART" id="SM00490">
    <property type="entry name" value="HELICc"/>
    <property type="match status" value="1"/>
</dbReference>
<dbReference type="GO" id="GO:0016787">
    <property type="term" value="F:hydrolase activity"/>
    <property type="evidence" value="ECO:0007669"/>
    <property type="project" value="UniProtKB-KW"/>
</dbReference>
<dbReference type="OrthoDB" id="448448at2759"/>
<feature type="compositionally biased region" description="Basic residues" evidence="2">
    <location>
        <begin position="272"/>
        <end position="285"/>
    </location>
</feature>
<feature type="compositionally biased region" description="Basic and acidic residues" evidence="2">
    <location>
        <begin position="1309"/>
        <end position="1318"/>
    </location>
</feature>
<feature type="domain" description="Helicase ATP-binding" evidence="3">
    <location>
        <begin position="364"/>
        <end position="589"/>
    </location>
</feature>
<feature type="compositionally biased region" description="Low complexity" evidence="2">
    <location>
        <begin position="187"/>
        <end position="210"/>
    </location>
</feature>
<evidence type="ECO:0000313" key="6">
    <source>
        <dbReference type="Proteomes" id="UP001165082"/>
    </source>
</evidence>
<gene>
    <name evidence="5" type="ORF">TrRE_jg5466</name>
</gene>
<dbReference type="InterPro" id="IPR001650">
    <property type="entry name" value="Helicase_C-like"/>
</dbReference>
<accession>A0A9W7CNE3</accession>
<feature type="compositionally biased region" description="Acidic residues" evidence="2">
    <location>
        <begin position="255"/>
        <end position="266"/>
    </location>
</feature>
<reference evidence="5" key="1">
    <citation type="submission" date="2022-07" db="EMBL/GenBank/DDBJ databases">
        <title>Genome analysis of Parmales, a sister group of diatoms, reveals the evolutionary specialization of diatoms from phago-mixotrophs to photoautotrophs.</title>
        <authorList>
            <person name="Ban H."/>
            <person name="Sato S."/>
            <person name="Yoshikawa S."/>
            <person name="Kazumasa Y."/>
            <person name="Nakamura Y."/>
            <person name="Ichinomiya M."/>
            <person name="Saitoh K."/>
            <person name="Sato N."/>
            <person name="Blanc-Mathieu R."/>
            <person name="Endo H."/>
            <person name="Kuwata A."/>
            <person name="Ogata H."/>
        </authorList>
    </citation>
    <scope>NUCLEOTIDE SEQUENCE</scope>
</reference>
<dbReference type="Gene3D" id="3.40.50.10810">
    <property type="entry name" value="Tandem AAA-ATPase domain"/>
    <property type="match status" value="1"/>
</dbReference>
<evidence type="ECO:0000259" key="4">
    <source>
        <dbReference type="PROSITE" id="PS51194"/>
    </source>
</evidence>
<feature type="compositionally biased region" description="Low complexity" evidence="2">
    <location>
        <begin position="68"/>
        <end position="115"/>
    </location>
</feature>
<dbReference type="EMBL" id="BRXZ01000231">
    <property type="protein sequence ID" value="GMI07889.1"/>
    <property type="molecule type" value="Genomic_DNA"/>
</dbReference>
<feature type="domain" description="Helicase C-terminal" evidence="4">
    <location>
        <begin position="856"/>
        <end position="1008"/>
    </location>
</feature>
<sequence>MSKAWDAKQRKKKLLSKLNSKQHPGPGSNPSDDSQSSDNVSPRPMKKPKVIEDKERKQNAIAALARLMSGSKSSGSGNRESSMSQSSSSSNGSSIQKSIDAESSSRSSSGWVSSKMSKKRPAAAPPPPPPVASSSKPKPKTRLPSQLTLTVGGRSHKLMDRFIESSDSDDDLEDIGRQLGARARAAAAAITANATTTTTTTSSSSTTTTSMKQQPPPTRFSSGEESDDENFEFMYKVSEKKKGQPPKRAKSKKEEEDDAIWDDSEDEMLHSSKSRKPSSKPKKKSTTTSSSPPSSPSIPSPSPPTTQLEEDGLYPDIPNFEDLALGPVGELEPLPLSSNYSVPGSINRYLRPYQQEGVQFIGRRLTQTRALGTILGDDMGLGKTIQSIAVFAALFNKTGTNRDYTLLVERRKMIEENVRQQRDREMQHYLDGPSQAGGASQSQSSATPLPPASPFIPILLVVPASVVDNWGKEFTKWGHFSVATYRGEERSTALEQAKNGTAEVMVIGKSLFTKDTHFNLLLEVDWKAIMIDEYHEYKETKTHAHQNVLALQTRNRMPMQFRPVVGLTGTPMQNKHKELWSLSTIVDRGAFETYSDFKENFEQPIKLSRKKDALQSVIDKGTKASKRLREILDEFYLARKKEDVLKDTLKDKDENVIFCEMSELQKQVYQKLLTLPDFQMIIRANECCDCGVNAHIIQQFQRLKSAGKDERTLKKFLHTNQYTPRKDCCGEIPVVGEIDRNGDELDGDIDERAVIWLKQHPDRVACRMCPHCVSFPLIAKLSKVCSHVSLLQARMDPDRMDPNHYKESEIEEVRNDLRLAELVFEDGLVDYLPNRSLFRSNAISDDHHSLSGKLSMMSLILKKFHRRGDRCLLFSLSTRTLDIIEKWAQSMGYSYLKLDGTTPTVKRQGLVDKYQNDPTIFLFLISTKAGGMGLNLTAANRVLIFDVNWNPSHDEQAQDRSYRIGQKKNVQVYRLVTRGSIEELQYMRQVYKSHLKKETLDTQGEDDDGKTIARLFIGVAGDASNHGELFGMQNLLKFKDGSFMTETWEAVEDEREDGLKGIPVYNDNAITEGLQTNRKAAEEVIGNDAFSIVSAFGQKTLENASTGRAFDAKTLNQRIRQPAMVEDVIDLSAEDDGVEVKTQESQRESQPPSINDRASQLSLVADFLRTQPNSNSQGLSSQSQIDERLHLNGRGGARKEVPVQESEDATQLPSEPSQVRLAGGGGVVEVVKAAEIRDKEAGEKGTGERRTGEKGTGEKGAGEKDAGEKPPEKPTGASKAPNKPPPTSANIQIMGSFACTSTPSKKGKSGGDEADKSETNPVGISIYLPDYSKKKKKSQKKKKKKTPEGGE</sequence>
<dbReference type="InterPro" id="IPR014001">
    <property type="entry name" value="Helicase_ATP-bd"/>
</dbReference>
<feature type="compositionally biased region" description="Basic and acidic residues" evidence="2">
    <location>
        <begin position="1232"/>
        <end position="1272"/>
    </location>
</feature>